<name>A0ABX7GY08_9GAMM</name>
<gene>
    <name evidence="1" type="ORF">ISN74_06065</name>
</gene>
<dbReference type="Proteomes" id="UP000663181">
    <property type="component" value="Chromosome"/>
</dbReference>
<protein>
    <submittedName>
        <fullName evidence="1">PAAR domain-containing protein</fullName>
    </submittedName>
</protein>
<sequence>MIALVARGDKTTKRGEVLSGSSAQYDEEGHTLAVDLDWASCGKCSGGPFHILGSVSNLTDEGRKMVKDLDPVHCPCRKNHVLAKRQDYLIKQGRAHKHEQRPYANRCNHDEQIRIVDDSGRSAANCLHHITDDAGKIYQGLTDENGRCPRVYTTGQKTFVMAVDLKALER</sequence>
<keyword evidence="2" id="KW-1185">Reference proteome</keyword>
<evidence type="ECO:0000313" key="1">
    <source>
        <dbReference type="EMBL" id="QRN54913.1"/>
    </source>
</evidence>
<accession>A0ABX7GY08</accession>
<dbReference type="EMBL" id="CP064030">
    <property type="protein sequence ID" value="QRN54913.1"/>
    <property type="molecule type" value="Genomic_DNA"/>
</dbReference>
<evidence type="ECO:0000313" key="2">
    <source>
        <dbReference type="Proteomes" id="UP000663181"/>
    </source>
</evidence>
<organism evidence="1 2">
    <name type="scientific">Dyella caseinilytica</name>
    <dbReference type="NCBI Taxonomy" id="1849581"/>
    <lineage>
        <taxon>Bacteria</taxon>
        <taxon>Pseudomonadati</taxon>
        <taxon>Pseudomonadota</taxon>
        <taxon>Gammaproteobacteria</taxon>
        <taxon>Lysobacterales</taxon>
        <taxon>Rhodanobacteraceae</taxon>
        <taxon>Dyella</taxon>
    </lineage>
</organism>
<dbReference type="CDD" id="cd14744">
    <property type="entry name" value="PAAR_CT_2"/>
    <property type="match status" value="1"/>
</dbReference>
<reference evidence="1 2" key="1">
    <citation type="submission" date="2020-10" db="EMBL/GenBank/DDBJ databases">
        <title>Phylogeny of dyella-like bacteria.</title>
        <authorList>
            <person name="Fu J."/>
        </authorList>
    </citation>
    <scope>NUCLEOTIDE SEQUENCE [LARGE SCALE GENOMIC DNA]</scope>
    <source>
        <strain evidence="1 2">DHOB09</strain>
    </source>
</reference>
<dbReference type="RefSeq" id="WP_188798357.1">
    <property type="nucleotide sequence ID" value="NZ_BMIZ01000001.1"/>
</dbReference>
<proteinExistence type="predicted"/>